<protein>
    <submittedName>
        <fullName evidence="2">Uncharacterized protein</fullName>
    </submittedName>
</protein>
<evidence type="ECO:0000313" key="3">
    <source>
        <dbReference type="Proteomes" id="UP000501690"/>
    </source>
</evidence>
<dbReference type="EMBL" id="CP039355">
    <property type="protein sequence ID" value="QCE15976.1"/>
    <property type="molecule type" value="Genomic_DNA"/>
</dbReference>
<dbReference type="Proteomes" id="UP000501690">
    <property type="component" value="Linkage Group LG11"/>
</dbReference>
<sequence>MLTQQHALKEEHHDITTAYESGKQNQGSDNETKTENNIGPKLWNRKKEVEQRLGIGLRGGRAFSKLEGGRNSSPNKAPVSKKGERQ</sequence>
<keyword evidence="3" id="KW-1185">Reference proteome</keyword>
<accession>A0A4D6NQS2</accession>
<feature type="compositionally biased region" description="Polar residues" evidence="1">
    <location>
        <begin position="18"/>
        <end position="29"/>
    </location>
</feature>
<reference evidence="2 3" key="1">
    <citation type="submission" date="2019-04" db="EMBL/GenBank/DDBJ databases">
        <title>An improved genome assembly and genetic linkage map for asparagus bean, Vigna unguiculata ssp. sesquipedialis.</title>
        <authorList>
            <person name="Xia Q."/>
            <person name="Zhang R."/>
            <person name="Dong Y."/>
        </authorList>
    </citation>
    <scope>NUCLEOTIDE SEQUENCE [LARGE SCALE GENOMIC DNA]</scope>
    <source>
        <tissue evidence="2">Leaf</tissue>
    </source>
</reference>
<feature type="region of interest" description="Disordered" evidence="1">
    <location>
        <begin position="1"/>
        <end position="86"/>
    </location>
</feature>
<evidence type="ECO:0000313" key="2">
    <source>
        <dbReference type="EMBL" id="QCE15976.1"/>
    </source>
</evidence>
<evidence type="ECO:0000256" key="1">
    <source>
        <dbReference type="SAM" id="MobiDB-lite"/>
    </source>
</evidence>
<gene>
    <name evidence="2" type="ORF">DEO72_LG11g2989</name>
</gene>
<organism evidence="2 3">
    <name type="scientific">Vigna unguiculata</name>
    <name type="common">Cowpea</name>
    <dbReference type="NCBI Taxonomy" id="3917"/>
    <lineage>
        <taxon>Eukaryota</taxon>
        <taxon>Viridiplantae</taxon>
        <taxon>Streptophyta</taxon>
        <taxon>Embryophyta</taxon>
        <taxon>Tracheophyta</taxon>
        <taxon>Spermatophyta</taxon>
        <taxon>Magnoliopsida</taxon>
        <taxon>eudicotyledons</taxon>
        <taxon>Gunneridae</taxon>
        <taxon>Pentapetalae</taxon>
        <taxon>rosids</taxon>
        <taxon>fabids</taxon>
        <taxon>Fabales</taxon>
        <taxon>Fabaceae</taxon>
        <taxon>Papilionoideae</taxon>
        <taxon>50 kb inversion clade</taxon>
        <taxon>NPAAA clade</taxon>
        <taxon>indigoferoid/millettioid clade</taxon>
        <taxon>Phaseoleae</taxon>
        <taxon>Vigna</taxon>
    </lineage>
</organism>
<name>A0A4D6NQS2_VIGUN</name>
<proteinExistence type="predicted"/>
<dbReference type="AlphaFoldDB" id="A0A4D6NQS2"/>